<keyword evidence="4" id="KW-1185">Reference proteome</keyword>
<proteinExistence type="predicted"/>
<dbReference type="EMBL" id="CP088102">
    <property type="protein sequence ID" value="UFW92157.1"/>
    <property type="molecule type" value="Genomic_DNA"/>
</dbReference>
<feature type="region of interest" description="Disordered" evidence="1">
    <location>
        <begin position="265"/>
        <end position="294"/>
    </location>
</feature>
<evidence type="ECO:0000313" key="4">
    <source>
        <dbReference type="Proteomes" id="UP001430990"/>
    </source>
</evidence>
<dbReference type="InterPro" id="IPR036597">
    <property type="entry name" value="Fido-like_dom_sf"/>
</dbReference>
<dbReference type="InterPro" id="IPR040198">
    <property type="entry name" value="Fido_containing"/>
</dbReference>
<dbReference type="InterPro" id="IPR003812">
    <property type="entry name" value="Fido"/>
</dbReference>
<dbReference type="PANTHER" id="PTHR13504:SF38">
    <property type="entry name" value="FIDO DOMAIN-CONTAINING PROTEIN"/>
    <property type="match status" value="1"/>
</dbReference>
<evidence type="ECO:0000256" key="1">
    <source>
        <dbReference type="SAM" id="MobiDB-lite"/>
    </source>
</evidence>
<dbReference type="Gene3D" id="1.10.3290.10">
    <property type="entry name" value="Fido-like domain"/>
    <property type="match status" value="1"/>
</dbReference>
<dbReference type="PROSITE" id="PS51459">
    <property type="entry name" value="FIDO"/>
    <property type="match status" value="1"/>
</dbReference>
<geneLocation type="plasmid" evidence="3 4">
    <name>pCC829_2</name>
</geneLocation>
<keyword evidence="3" id="KW-0614">Plasmid</keyword>
<dbReference type="SUPFAM" id="SSF140931">
    <property type="entry name" value="Fic-like"/>
    <property type="match status" value="1"/>
</dbReference>
<feature type="domain" description="Fido" evidence="2">
    <location>
        <begin position="119"/>
        <end position="263"/>
    </location>
</feature>
<reference evidence="3" key="1">
    <citation type="submission" date="2021-11" db="EMBL/GenBank/DDBJ databases">
        <title>Australian commercial rhizobial inoculants.</title>
        <authorList>
            <person name="Kohlmeier M.G."/>
            <person name="O'Hara G.W."/>
            <person name="Colombi E."/>
            <person name="Ramsay J.P."/>
            <person name="Terpolilli J."/>
        </authorList>
    </citation>
    <scope>NUCLEOTIDE SEQUENCE</scope>
    <source>
        <strain evidence="3">CC829</strain>
        <plasmid evidence="3">pCC829_2</plasmid>
    </source>
</reference>
<dbReference type="RefSeq" id="WP_231145955.1">
    <property type="nucleotide sequence ID" value="NZ_CP088102.1"/>
</dbReference>
<sequence>MQLGGARPVLPIVTRVRLMWAEMREQVLDAFDIEVRAVEDKEAYLASIDDRYKSDAYHSLSIEGYSVSEALIDKVRSGTWNPDGDESDRETKNAMAAKGYWDAFQEVRKSVVRILDGEDAAEEVEEAHLNWYRALFQPSLAAGIVKPENLAGYRQHFVGISGSIHAPTSWESLPDGMDAFFECLREEKDPRVRAILGHFIFTFIHPLPDGNGRTGRFIMNAMFASAGIPWTIIPVDRRDEYLKVLDDASGRGNVKPFAAFVADCARHEPPPPRRKKPGEVLPEIDLDASAAPKP</sequence>
<dbReference type="PANTHER" id="PTHR13504">
    <property type="entry name" value="FIDO DOMAIN-CONTAINING PROTEIN DDB_G0283145"/>
    <property type="match status" value="1"/>
</dbReference>
<organism evidence="3 4">
    <name type="scientific">Bradyrhizobium barranii</name>
    <dbReference type="NCBI Taxonomy" id="2992140"/>
    <lineage>
        <taxon>Bacteria</taxon>
        <taxon>Pseudomonadati</taxon>
        <taxon>Pseudomonadota</taxon>
        <taxon>Alphaproteobacteria</taxon>
        <taxon>Hyphomicrobiales</taxon>
        <taxon>Nitrobacteraceae</taxon>
        <taxon>Bradyrhizobium</taxon>
    </lineage>
</organism>
<evidence type="ECO:0000313" key="3">
    <source>
        <dbReference type="EMBL" id="UFW92157.1"/>
    </source>
</evidence>
<dbReference type="Proteomes" id="UP001430990">
    <property type="component" value="Plasmid pCC829_2"/>
</dbReference>
<accession>A0ABY3R3K1</accession>
<name>A0ABY3R3K1_9BRAD</name>
<evidence type="ECO:0000259" key="2">
    <source>
        <dbReference type="PROSITE" id="PS51459"/>
    </source>
</evidence>
<protein>
    <submittedName>
        <fullName evidence="3">Fic family protein</fullName>
    </submittedName>
</protein>
<dbReference type="Pfam" id="PF02661">
    <property type="entry name" value="Fic"/>
    <property type="match status" value="1"/>
</dbReference>
<gene>
    <name evidence="3" type="ORF">BjapCC829_48795</name>
</gene>